<comment type="domain">
    <text evidence="15">The selectivity filter, in which calcium ions are arranged in single file, is composed of two acidic rings separated by one helical turn along the central axis of the channel pore.</text>
</comment>
<keyword evidence="18" id="KW-1185">Reference proteome</keyword>
<dbReference type="GO" id="GO:0036444">
    <property type="term" value="P:calcium import into the mitochondrion"/>
    <property type="evidence" value="ECO:0007669"/>
    <property type="project" value="TreeGrafter"/>
</dbReference>
<comment type="similarity">
    <text evidence="2 15">Belongs to the MCU (TC 1.A.77) family.</text>
</comment>
<evidence type="ECO:0000256" key="6">
    <source>
        <dbReference type="ARBA" id="ARBA00022692"/>
    </source>
</evidence>
<keyword evidence="7 15" id="KW-0999">Mitochondrion inner membrane</keyword>
<feature type="domain" description="Calcium uniporter protein C-terminal" evidence="16">
    <location>
        <begin position="82"/>
        <end position="256"/>
    </location>
</feature>
<sequence>MKKYQSFIFNPILSRGVLNSSFRCYTTSTIALGKQEIDTILRQSKAVKLQERLDLDPRHKITFDEFKQICAEFEIQDKDVKSLSQALSDTGKIVYLPDSIVASLKSSIFIKPNIIYQSLYNILDIENKGVGLSQLIEIKRGEIDRLKSKLAPLQVKKDVIDKKASRRAHTIIYTGLGYCFVQAAILGRLTWWDLSWDIIEPVSYFLTFGSVLFGYCYFSFTKTEFTYEALTHRLFSKKQAKLFKRTDFPILEYTRLSEMLATKEKELEALETTINYSSNIAFETLSQKK</sequence>
<evidence type="ECO:0000256" key="10">
    <source>
        <dbReference type="ARBA" id="ARBA00023065"/>
    </source>
</evidence>
<dbReference type="OMA" id="MQVGLFF"/>
<dbReference type="STRING" id="361077.A0A151Z6S7"/>
<dbReference type="AlphaFoldDB" id="A0A151Z6S7"/>
<dbReference type="PANTHER" id="PTHR13462">
    <property type="entry name" value="CALCIUM UNIPORTER PROTEIN, MITOCHONDRIAL"/>
    <property type="match status" value="1"/>
</dbReference>
<dbReference type="Proteomes" id="UP000076078">
    <property type="component" value="Unassembled WGS sequence"/>
</dbReference>
<dbReference type="OrthoDB" id="278338at2759"/>
<evidence type="ECO:0000256" key="5">
    <source>
        <dbReference type="ARBA" id="ARBA00022673"/>
    </source>
</evidence>
<protein>
    <recommendedName>
        <fullName evidence="15">Calcium uniporter protein</fullName>
    </recommendedName>
</protein>
<dbReference type="InterPro" id="IPR036388">
    <property type="entry name" value="WH-like_DNA-bd_sf"/>
</dbReference>
<evidence type="ECO:0000313" key="18">
    <source>
        <dbReference type="Proteomes" id="UP000076078"/>
    </source>
</evidence>
<comment type="caution">
    <text evidence="17">The sequence shown here is derived from an EMBL/GenBank/DDBJ whole genome shotgun (WGS) entry which is preliminary data.</text>
</comment>
<reference evidence="17 18" key="1">
    <citation type="submission" date="2015-12" db="EMBL/GenBank/DDBJ databases">
        <title>Dictyostelia acquired genes for synthesis and detection of signals that induce cell-type specialization by lateral gene transfer from prokaryotes.</title>
        <authorList>
            <person name="Gloeckner G."/>
            <person name="Schaap P."/>
        </authorList>
    </citation>
    <scope>NUCLEOTIDE SEQUENCE [LARGE SCALE GENOMIC DNA]</scope>
    <source>
        <strain evidence="17 18">TK</strain>
    </source>
</reference>
<dbReference type="GO" id="GO:0015292">
    <property type="term" value="F:uniporter activity"/>
    <property type="evidence" value="ECO:0007669"/>
    <property type="project" value="UniProtKB-UniRule"/>
</dbReference>
<comment type="subcellular location">
    <subcellularLocation>
        <location evidence="1 15">Mitochondrion inner membrane</location>
        <topology evidence="1 15">Multi-pass membrane protein</topology>
    </subcellularLocation>
</comment>
<evidence type="ECO:0000256" key="15">
    <source>
        <dbReference type="RuleBase" id="RU367035"/>
    </source>
</evidence>
<evidence type="ECO:0000256" key="1">
    <source>
        <dbReference type="ARBA" id="ARBA00004448"/>
    </source>
</evidence>
<feature type="transmembrane region" description="Helical" evidence="15">
    <location>
        <begin position="171"/>
        <end position="190"/>
    </location>
</feature>
<keyword evidence="4 15" id="KW-0109">Calcium transport</keyword>
<evidence type="ECO:0000256" key="14">
    <source>
        <dbReference type="ARBA" id="ARBA00036634"/>
    </source>
</evidence>
<keyword evidence="8 15" id="KW-0106">Calcium</keyword>
<keyword evidence="11 15" id="KW-0496">Mitochondrion</keyword>
<evidence type="ECO:0000256" key="3">
    <source>
        <dbReference type="ARBA" id="ARBA00022448"/>
    </source>
</evidence>
<dbReference type="InterPro" id="IPR039055">
    <property type="entry name" value="MCU_fam"/>
</dbReference>
<dbReference type="FunCoup" id="A0A151Z6S7">
    <property type="interactions" value="41"/>
</dbReference>
<comment type="function">
    <text evidence="15">Mitochondrial inner membrane calcium uniporter that mediates calcium uptake into mitochondria. Mitochondrial calcium homeostasis plays key roles in cellular physiology and regulates cell bioenergetics, cytoplasmic calcium signals and activation of cell death pathways.</text>
</comment>
<comment type="catalytic activity">
    <reaction evidence="14">
        <text>Ca(2+)(in) = Ca(2+)(out)</text>
        <dbReference type="Rhea" id="RHEA:29671"/>
        <dbReference type="ChEBI" id="CHEBI:29108"/>
    </reaction>
</comment>
<evidence type="ECO:0000256" key="13">
    <source>
        <dbReference type="ARBA" id="ARBA00023303"/>
    </source>
</evidence>
<evidence type="ECO:0000256" key="2">
    <source>
        <dbReference type="ARBA" id="ARBA00005653"/>
    </source>
</evidence>
<keyword evidence="9 15" id="KW-1133">Transmembrane helix</keyword>
<name>A0A151Z6S7_TIELA</name>
<keyword evidence="3 15" id="KW-0813">Transport</keyword>
<evidence type="ECO:0000259" key="16">
    <source>
        <dbReference type="Pfam" id="PF04678"/>
    </source>
</evidence>
<dbReference type="GO" id="GO:0051560">
    <property type="term" value="P:mitochondrial calcium ion homeostasis"/>
    <property type="evidence" value="ECO:0007669"/>
    <property type="project" value="UniProtKB-UniRule"/>
</dbReference>
<evidence type="ECO:0000256" key="8">
    <source>
        <dbReference type="ARBA" id="ARBA00022837"/>
    </source>
</evidence>
<accession>A0A151Z6S7</accession>
<dbReference type="PANTHER" id="PTHR13462:SF10">
    <property type="entry name" value="CALCIUM UNIPORTER PROTEIN, MITOCHONDRIAL"/>
    <property type="match status" value="1"/>
</dbReference>
<evidence type="ECO:0000256" key="4">
    <source>
        <dbReference type="ARBA" id="ARBA00022568"/>
    </source>
</evidence>
<evidence type="ECO:0000256" key="12">
    <source>
        <dbReference type="ARBA" id="ARBA00023136"/>
    </source>
</evidence>
<keyword evidence="13 15" id="KW-0407">Ion channel</keyword>
<keyword evidence="12 15" id="KW-0472">Membrane</keyword>
<dbReference type="InParanoid" id="A0A151Z6S7"/>
<keyword evidence="5 15" id="KW-0107">Calcium channel</keyword>
<evidence type="ECO:0000256" key="11">
    <source>
        <dbReference type="ARBA" id="ARBA00023128"/>
    </source>
</evidence>
<dbReference type="Gene3D" id="1.10.10.10">
    <property type="entry name" value="Winged helix-like DNA-binding domain superfamily/Winged helix DNA-binding domain"/>
    <property type="match status" value="1"/>
</dbReference>
<gene>
    <name evidence="17" type="ORF">DLAC_09627</name>
</gene>
<evidence type="ECO:0000313" key="17">
    <source>
        <dbReference type="EMBL" id="KYQ89662.1"/>
    </source>
</evidence>
<organism evidence="17 18">
    <name type="scientific">Tieghemostelium lacteum</name>
    <name type="common">Slime mold</name>
    <name type="synonym">Dictyostelium lacteum</name>
    <dbReference type="NCBI Taxonomy" id="361077"/>
    <lineage>
        <taxon>Eukaryota</taxon>
        <taxon>Amoebozoa</taxon>
        <taxon>Evosea</taxon>
        <taxon>Eumycetozoa</taxon>
        <taxon>Dictyostelia</taxon>
        <taxon>Dictyosteliales</taxon>
        <taxon>Raperosteliaceae</taxon>
        <taxon>Tieghemostelium</taxon>
    </lineage>
</organism>
<dbReference type="GO" id="GO:1990246">
    <property type="term" value="C:uniplex complex"/>
    <property type="evidence" value="ECO:0007669"/>
    <property type="project" value="TreeGrafter"/>
</dbReference>
<evidence type="ECO:0000256" key="9">
    <source>
        <dbReference type="ARBA" id="ARBA00022989"/>
    </source>
</evidence>
<proteinExistence type="inferred from homology"/>
<feature type="transmembrane region" description="Helical" evidence="15">
    <location>
        <begin position="202"/>
        <end position="220"/>
    </location>
</feature>
<evidence type="ECO:0000256" key="7">
    <source>
        <dbReference type="ARBA" id="ARBA00022792"/>
    </source>
</evidence>
<keyword evidence="6 15" id="KW-0812">Transmembrane</keyword>
<dbReference type="InterPro" id="IPR006769">
    <property type="entry name" value="MCU_C"/>
</dbReference>
<dbReference type="EMBL" id="LODT01000039">
    <property type="protein sequence ID" value="KYQ89662.1"/>
    <property type="molecule type" value="Genomic_DNA"/>
</dbReference>
<keyword evidence="10 15" id="KW-0406">Ion transport</keyword>
<dbReference type="Pfam" id="PF04678">
    <property type="entry name" value="MCU"/>
    <property type="match status" value="1"/>
</dbReference>
<dbReference type="GO" id="GO:0005262">
    <property type="term" value="F:calcium channel activity"/>
    <property type="evidence" value="ECO:0007669"/>
    <property type="project" value="UniProtKB-UniRule"/>
</dbReference>